<dbReference type="Proteomes" id="UP000233767">
    <property type="component" value="Unassembled WGS sequence"/>
</dbReference>
<sequence length="123" mass="14064">MTNGMKNLLKLEEAGQFLLSIALFSQLDYSWWYFPACLLLPDFSMIGYLFGSRTGALIYNFFHHKLIAIAVIVIGYWYNNSVLVLIGIILLAHSSMDRILGYGLKYNDSFKNTHLGQIGKKEY</sequence>
<accession>A0A497UK20</accession>
<keyword evidence="1" id="KW-0472">Membrane</keyword>
<evidence type="ECO:0000313" key="4">
    <source>
        <dbReference type="Proteomes" id="UP000233767"/>
    </source>
</evidence>
<name>A0A497UK20_9FLAO</name>
<dbReference type="EMBL" id="PJND01000008">
    <property type="protein sequence ID" value="PKW21084.1"/>
    <property type="molecule type" value="Genomic_DNA"/>
</dbReference>
<feature type="transmembrane region" description="Helical" evidence="1">
    <location>
        <begin position="31"/>
        <end position="50"/>
    </location>
</feature>
<reference evidence="2 4" key="1">
    <citation type="submission" date="2017-12" db="EMBL/GenBank/DDBJ databases">
        <title>Genomic Encyclopedia of Type Strains, Phase III (KMG-III): the genomes of soil and plant-associated and newly described type strains.</title>
        <authorList>
            <person name="Whitman W."/>
        </authorList>
    </citation>
    <scope>NUCLEOTIDE SEQUENCE [LARGE SCALE GENOMIC DNA]</scope>
    <source>
        <strain evidence="2 4">IP-10</strain>
    </source>
</reference>
<feature type="transmembrane region" description="Helical" evidence="1">
    <location>
        <begin position="57"/>
        <end position="78"/>
    </location>
</feature>
<dbReference type="InterPro" id="IPR025356">
    <property type="entry name" value="DUF4260"/>
</dbReference>
<gene>
    <name evidence="2" type="ORF">B0G92_2365</name>
    <name evidence="3" type="ORF">CLV50_1685</name>
</gene>
<proteinExistence type="predicted"/>
<comment type="caution">
    <text evidence="3">The sequence shown here is derived from an EMBL/GenBank/DDBJ whole genome shotgun (WGS) entry which is preliminary data.</text>
</comment>
<keyword evidence="1" id="KW-1133">Transmembrane helix</keyword>
<evidence type="ECO:0000313" key="5">
    <source>
        <dbReference type="Proteomes" id="UP000275027"/>
    </source>
</evidence>
<dbReference type="Pfam" id="PF14079">
    <property type="entry name" value="DUF4260"/>
    <property type="match status" value="1"/>
</dbReference>
<dbReference type="RefSeq" id="WP_310793701.1">
    <property type="nucleotide sequence ID" value="NZ_PJND01000008.1"/>
</dbReference>
<dbReference type="AlphaFoldDB" id="A0A497UK20"/>
<evidence type="ECO:0000256" key="1">
    <source>
        <dbReference type="SAM" id="Phobius"/>
    </source>
</evidence>
<reference evidence="3 5" key="2">
    <citation type="submission" date="2018-10" db="EMBL/GenBank/DDBJ databases">
        <title>Genomic Encyclopedia of Archaeal and Bacterial Type Strains, Phase II (KMG-II): from individual species to whole genera.</title>
        <authorList>
            <person name="Goeker M."/>
        </authorList>
    </citation>
    <scope>NUCLEOTIDE SEQUENCE [LARGE SCALE GENOMIC DNA]</scope>
    <source>
        <strain evidence="3 5">DSM 21886</strain>
    </source>
</reference>
<keyword evidence="1" id="KW-0812">Transmembrane</keyword>
<dbReference type="EMBL" id="RCCB01000011">
    <property type="protein sequence ID" value="RLJ30277.1"/>
    <property type="molecule type" value="Genomic_DNA"/>
</dbReference>
<dbReference type="Proteomes" id="UP000275027">
    <property type="component" value="Unassembled WGS sequence"/>
</dbReference>
<evidence type="ECO:0000313" key="3">
    <source>
        <dbReference type="EMBL" id="RLJ30277.1"/>
    </source>
</evidence>
<keyword evidence="4" id="KW-1185">Reference proteome</keyword>
<organism evidence="3 5">
    <name type="scientific">Flavobacterium lindanitolerans</name>
    <dbReference type="NCBI Taxonomy" id="428988"/>
    <lineage>
        <taxon>Bacteria</taxon>
        <taxon>Pseudomonadati</taxon>
        <taxon>Bacteroidota</taxon>
        <taxon>Flavobacteriia</taxon>
        <taxon>Flavobacteriales</taxon>
        <taxon>Flavobacteriaceae</taxon>
        <taxon>Flavobacterium</taxon>
    </lineage>
</organism>
<protein>
    <submittedName>
        <fullName evidence="3">Uncharacterized protein DUF4260</fullName>
    </submittedName>
</protein>
<evidence type="ECO:0000313" key="2">
    <source>
        <dbReference type="EMBL" id="PKW21084.1"/>
    </source>
</evidence>